<dbReference type="PROSITE" id="PS50995">
    <property type="entry name" value="HTH_MARR_2"/>
    <property type="match status" value="1"/>
</dbReference>
<evidence type="ECO:0000313" key="3">
    <source>
        <dbReference type="EMBL" id="MFC7440220.1"/>
    </source>
</evidence>
<comment type="caution">
    <text evidence="3">The sequence shown here is derived from an EMBL/GenBank/DDBJ whole genome shotgun (WGS) entry which is preliminary data.</text>
</comment>
<feature type="domain" description="HTH marR-type" evidence="2">
    <location>
        <begin position="3"/>
        <end position="140"/>
    </location>
</feature>
<keyword evidence="1" id="KW-0238">DNA-binding</keyword>
<dbReference type="PANTHER" id="PTHR33164">
    <property type="entry name" value="TRANSCRIPTIONAL REGULATOR, MARR FAMILY"/>
    <property type="match status" value="1"/>
</dbReference>
<sequence length="151" mass="17946">MNGRELLYTLVRLYRDSLYLYHQKLQTEFKDIGISLLQAKIIHLLKGEGPQSLSEVSKKLGMPNSSLSEIVDRLEERGLLYRERDRKDRRIVWIHLSQKCESFLQTLEDKEVRRLEQLWPKDQMDGDIRLLAEMLQRFVEILTSLKQDENS</sequence>
<dbReference type="PRINTS" id="PR00598">
    <property type="entry name" value="HTHMARR"/>
</dbReference>
<accession>A0ABW2RGZ1</accession>
<keyword evidence="4" id="KW-1185">Reference proteome</keyword>
<dbReference type="Gene3D" id="1.10.10.10">
    <property type="entry name" value="Winged helix-like DNA-binding domain superfamily/Winged helix DNA-binding domain"/>
    <property type="match status" value="1"/>
</dbReference>
<dbReference type="EMBL" id="JBHTBW010000006">
    <property type="protein sequence ID" value="MFC7440220.1"/>
    <property type="molecule type" value="Genomic_DNA"/>
</dbReference>
<dbReference type="InterPro" id="IPR039422">
    <property type="entry name" value="MarR/SlyA-like"/>
</dbReference>
<evidence type="ECO:0000313" key="4">
    <source>
        <dbReference type="Proteomes" id="UP001596500"/>
    </source>
</evidence>
<proteinExistence type="predicted"/>
<evidence type="ECO:0000259" key="2">
    <source>
        <dbReference type="PROSITE" id="PS50995"/>
    </source>
</evidence>
<dbReference type="SUPFAM" id="SSF46785">
    <property type="entry name" value="Winged helix' DNA-binding domain"/>
    <property type="match status" value="1"/>
</dbReference>
<dbReference type="RefSeq" id="WP_379863440.1">
    <property type="nucleotide sequence ID" value="NZ_JBHTBW010000006.1"/>
</dbReference>
<evidence type="ECO:0000256" key="1">
    <source>
        <dbReference type="ARBA" id="ARBA00023125"/>
    </source>
</evidence>
<protein>
    <submittedName>
        <fullName evidence="3">MarR family winged helix-turn-helix transcriptional regulator</fullName>
    </submittedName>
</protein>
<name>A0ABW2RGZ1_9BACL</name>
<dbReference type="Proteomes" id="UP001596500">
    <property type="component" value="Unassembled WGS sequence"/>
</dbReference>
<dbReference type="InterPro" id="IPR000835">
    <property type="entry name" value="HTH_MarR-typ"/>
</dbReference>
<dbReference type="InterPro" id="IPR011991">
    <property type="entry name" value="ArsR-like_HTH"/>
</dbReference>
<dbReference type="Pfam" id="PF01047">
    <property type="entry name" value="MarR"/>
    <property type="match status" value="1"/>
</dbReference>
<dbReference type="SMART" id="SM00347">
    <property type="entry name" value="HTH_MARR"/>
    <property type="match status" value="1"/>
</dbReference>
<organism evidence="3 4">
    <name type="scientific">Laceyella putida</name>
    <dbReference type="NCBI Taxonomy" id="110101"/>
    <lineage>
        <taxon>Bacteria</taxon>
        <taxon>Bacillati</taxon>
        <taxon>Bacillota</taxon>
        <taxon>Bacilli</taxon>
        <taxon>Bacillales</taxon>
        <taxon>Thermoactinomycetaceae</taxon>
        <taxon>Laceyella</taxon>
    </lineage>
</organism>
<dbReference type="InterPro" id="IPR036390">
    <property type="entry name" value="WH_DNA-bd_sf"/>
</dbReference>
<gene>
    <name evidence="3" type="ORF">ACFQNG_03450</name>
</gene>
<dbReference type="InterPro" id="IPR036388">
    <property type="entry name" value="WH-like_DNA-bd_sf"/>
</dbReference>
<dbReference type="PANTHER" id="PTHR33164:SF43">
    <property type="entry name" value="HTH-TYPE TRANSCRIPTIONAL REPRESSOR YETL"/>
    <property type="match status" value="1"/>
</dbReference>
<reference evidence="4" key="1">
    <citation type="journal article" date="2019" name="Int. J. Syst. Evol. Microbiol.">
        <title>The Global Catalogue of Microorganisms (GCM) 10K type strain sequencing project: providing services to taxonomists for standard genome sequencing and annotation.</title>
        <authorList>
            <consortium name="The Broad Institute Genomics Platform"/>
            <consortium name="The Broad Institute Genome Sequencing Center for Infectious Disease"/>
            <person name="Wu L."/>
            <person name="Ma J."/>
        </authorList>
    </citation>
    <scope>NUCLEOTIDE SEQUENCE [LARGE SCALE GENOMIC DNA]</scope>
    <source>
        <strain evidence="4">CGMCC 1.12942</strain>
    </source>
</reference>
<dbReference type="CDD" id="cd00090">
    <property type="entry name" value="HTH_ARSR"/>
    <property type="match status" value="1"/>
</dbReference>